<evidence type="ECO:0000313" key="2">
    <source>
        <dbReference type="Proteomes" id="UP000308000"/>
    </source>
</evidence>
<protein>
    <submittedName>
        <fullName evidence="1">Helix-turn-helix domain-containing protein</fullName>
    </submittedName>
</protein>
<dbReference type="EMBL" id="VBRC01000001">
    <property type="protein sequence ID" value="TLK32145.1"/>
    <property type="molecule type" value="Genomic_DNA"/>
</dbReference>
<dbReference type="SUPFAM" id="SSF46689">
    <property type="entry name" value="Homeodomain-like"/>
    <property type="match status" value="1"/>
</dbReference>
<proteinExistence type="predicted"/>
<dbReference type="AlphaFoldDB" id="A0AAJ5F674"/>
<evidence type="ECO:0000313" key="1">
    <source>
        <dbReference type="EMBL" id="TLK32145.1"/>
    </source>
</evidence>
<sequence length="180" mass="20213">MSTGLTSCSGSKYNYGSCAGCRVGSSTYRGGRYAPFRLPPPSAEQLEELEHLYRTGEGHLRIRALIVLLSAEQQRKVAEIAVLVRYDEETVRRWLHRYVAEGIQGLADAPRSGAPPKVTPEYREKLISVARQRSRALDLPFSLWTGWRLADYLAELTGIRLSAVSVYRLLHQGGIHFNRP</sequence>
<comment type="caution">
    <text evidence="1">The sequence shown here is derived from an EMBL/GenBank/DDBJ whole genome shotgun (WGS) entry which is preliminary data.</text>
</comment>
<name>A0AAJ5F674_9DEIO</name>
<gene>
    <name evidence="1" type="ORF">FCS05_01410</name>
</gene>
<organism evidence="1 2">
    <name type="scientific">Deinococcus metallilatus</name>
    <dbReference type="NCBI Taxonomy" id="1211322"/>
    <lineage>
        <taxon>Bacteria</taxon>
        <taxon>Thermotogati</taxon>
        <taxon>Deinococcota</taxon>
        <taxon>Deinococci</taxon>
        <taxon>Deinococcales</taxon>
        <taxon>Deinococcaceae</taxon>
        <taxon>Deinococcus</taxon>
    </lineage>
</organism>
<dbReference type="Proteomes" id="UP000308000">
    <property type="component" value="Unassembled WGS sequence"/>
</dbReference>
<dbReference type="Pfam" id="PF13565">
    <property type="entry name" value="HTH_32"/>
    <property type="match status" value="1"/>
</dbReference>
<dbReference type="InterPro" id="IPR009057">
    <property type="entry name" value="Homeodomain-like_sf"/>
</dbReference>
<reference evidence="1 2" key="1">
    <citation type="submission" date="2019-04" db="EMBL/GenBank/DDBJ databases">
        <title>Deinococcus metalilatus MA1002 mutant No.5.</title>
        <authorList>
            <person name="Park W."/>
            <person name="Park C."/>
        </authorList>
    </citation>
    <scope>NUCLEOTIDE SEQUENCE [LARGE SCALE GENOMIC DNA]</scope>
    <source>
        <strain evidence="1 2">MA1002-m5</strain>
    </source>
</reference>
<accession>A0AAJ5F674</accession>